<comment type="caution">
    <text evidence="2">The sequence shown here is derived from an EMBL/GenBank/DDBJ whole genome shotgun (WGS) entry which is preliminary data.</text>
</comment>
<evidence type="ECO:0000313" key="2">
    <source>
        <dbReference type="EMBL" id="MEK8028156.1"/>
    </source>
</evidence>
<keyword evidence="3" id="KW-1185">Reference proteome</keyword>
<dbReference type="PANTHER" id="PTHR43685">
    <property type="entry name" value="GLYCOSYLTRANSFERASE"/>
    <property type="match status" value="1"/>
</dbReference>
<evidence type="ECO:0000313" key="3">
    <source>
        <dbReference type="Proteomes" id="UP001368500"/>
    </source>
</evidence>
<dbReference type="Proteomes" id="UP001368500">
    <property type="component" value="Unassembled WGS sequence"/>
</dbReference>
<dbReference type="Gene3D" id="3.90.550.10">
    <property type="entry name" value="Spore Coat Polysaccharide Biosynthesis Protein SpsA, Chain A"/>
    <property type="match status" value="1"/>
</dbReference>
<protein>
    <submittedName>
        <fullName evidence="2">Glycosyltransferase family 2 protein</fullName>
    </submittedName>
</protein>
<sequence length="360" mass="39579">MALIDIIMPVRNGARFLPAAVASLQAQSLRDWRLLLLDHGSTDDTMAVAGRLAQADGRIALSQHADAVGVAGLRNVGLSLVQAPYVVMQDADDESLPDRLQRVARAFADDPQAMVIGGSALLIDAEGREFGRFEITTDPALLALQTLFRMPVVHPATALRSELMQRVRVRYGESLALDGCAGDGLVSPELVEDYQLMGELAVAGLVRNLPEPLLRYRFHGGGVSRARYTEQIRLSGLVSRHLARVVSQRAGCAAFDPAPFGSHGGTLLDLGVQADHREAWHQMRDALLHSDGPWRRQPELVQRELAWRSVYVDRQPLGLLGRALGHWASCRPDRHERQTVRNVVLKRLRRQPLPALQAAV</sequence>
<dbReference type="InterPro" id="IPR001173">
    <property type="entry name" value="Glyco_trans_2-like"/>
</dbReference>
<feature type="domain" description="Glycosyltransferase 2-like" evidence="1">
    <location>
        <begin position="6"/>
        <end position="119"/>
    </location>
</feature>
<accession>A0ABU9BER2</accession>
<reference evidence="2 3" key="1">
    <citation type="submission" date="2024-04" db="EMBL/GenBank/DDBJ databases">
        <title>Novel species of the genus Ideonella isolated from streams.</title>
        <authorList>
            <person name="Lu H."/>
        </authorList>
    </citation>
    <scope>NUCLEOTIDE SEQUENCE [LARGE SCALE GENOMIC DNA]</scope>
    <source>
        <strain evidence="2 3">BYS139W</strain>
    </source>
</reference>
<dbReference type="SUPFAM" id="SSF53448">
    <property type="entry name" value="Nucleotide-diphospho-sugar transferases"/>
    <property type="match status" value="1"/>
</dbReference>
<dbReference type="PANTHER" id="PTHR43685:SF2">
    <property type="entry name" value="GLYCOSYLTRANSFERASE 2-LIKE DOMAIN-CONTAINING PROTEIN"/>
    <property type="match status" value="1"/>
</dbReference>
<proteinExistence type="predicted"/>
<gene>
    <name evidence="2" type="ORF">AACH11_19515</name>
</gene>
<dbReference type="InterPro" id="IPR050834">
    <property type="entry name" value="Glycosyltransf_2"/>
</dbReference>
<dbReference type="RefSeq" id="WP_341375941.1">
    <property type="nucleotide sequence ID" value="NZ_JBBUTF010000020.1"/>
</dbReference>
<dbReference type="CDD" id="cd00761">
    <property type="entry name" value="Glyco_tranf_GTA_type"/>
    <property type="match status" value="1"/>
</dbReference>
<organism evidence="2 3">
    <name type="scientific">Pseudaquabacterium rugosum</name>
    <dbReference type="NCBI Taxonomy" id="2984194"/>
    <lineage>
        <taxon>Bacteria</taxon>
        <taxon>Pseudomonadati</taxon>
        <taxon>Pseudomonadota</taxon>
        <taxon>Betaproteobacteria</taxon>
        <taxon>Burkholderiales</taxon>
        <taxon>Sphaerotilaceae</taxon>
        <taxon>Pseudaquabacterium</taxon>
    </lineage>
</organism>
<name>A0ABU9BER2_9BURK</name>
<dbReference type="InterPro" id="IPR029044">
    <property type="entry name" value="Nucleotide-diphossugar_trans"/>
</dbReference>
<dbReference type="Pfam" id="PF00535">
    <property type="entry name" value="Glycos_transf_2"/>
    <property type="match status" value="1"/>
</dbReference>
<dbReference type="EMBL" id="JBBUTF010000020">
    <property type="protein sequence ID" value="MEK8028156.1"/>
    <property type="molecule type" value="Genomic_DNA"/>
</dbReference>
<evidence type="ECO:0000259" key="1">
    <source>
        <dbReference type="Pfam" id="PF00535"/>
    </source>
</evidence>